<dbReference type="GO" id="GO:0009035">
    <property type="term" value="F:type I site-specific deoxyribonuclease activity"/>
    <property type="evidence" value="ECO:0007669"/>
    <property type="project" value="UniProtKB-EC"/>
</dbReference>
<dbReference type="EC" id="3.1.21.3" evidence="5"/>
<evidence type="ECO:0000313" key="6">
    <source>
        <dbReference type="Proteomes" id="UP000522365"/>
    </source>
</evidence>
<reference evidence="5 6" key="1">
    <citation type="submission" date="2020-07" db="EMBL/GenBank/DDBJ databases">
        <title>Genomic Encyclopedia of Type Strains, Phase IV (KMG-V): Genome sequencing to study the core and pangenomes of soil and plant-associated prokaryotes.</title>
        <authorList>
            <person name="Whitman W."/>
        </authorList>
    </citation>
    <scope>NUCLEOTIDE SEQUENCE [LARGE SCALE GENOMIC DNA]</scope>
    <source>
        <strain evidence="5 6">S1</strain>
    </source>
</reference>
<dbReference type="EMBL" id="JACDUK010000005">
    <property type="protein sequence ID" value="MBA2853944.1"/>
    <property type="molecule type" value="Genomic_DNA"/>
</dbReference>
<accession>A0A7J9P3D7</accession>
<keyword evidence="3" id="KW-0238">DNA-binding</keyword>
<protein>
    <submittedName>
        <fullName evidence="5">Type I restriction enzyme S subunit</fullName>
        <ecNumber evidence="5">3.1.21.3</ecNumber>
    </submittedName>
</protein>
<dbReference type="SUPFAM" id="SSF116734">
    <property type="entry name" value="DNA methylase specificity domain"/>
    <property type="match status" value="2"/>
</dbReference>
<dbReference type="RefSeq" id="WP_181504805.1">
    <property type="nucleotide sequence ID" value="NZ_JACDUK010000005.1"/>
</dbReference>
<dbReference type="Gene3D" id="3.90.220.20">
    <property type="entry name" value="DNA methylase specificity domains"/>
    <property type="match status" value="2"/>
</dbReference>
<dbReference type="PANTHER" id="PTHR30408:SF13">
    <property type="entry name" value="TYPE I RESTRICTION ENZYME HINDI SPECIFICITY SUBUNIT"/>
    <property type="match status" value="1"/>
</dbReference>
<evidence type="ECO:0000256" key="3">
    <source>
        <dbReference type="ARBA" id="ARBA00023125"/>
    </source>
</evidence>
<dbReference type="InterPro" id="IPR052021">
    <property type="entry name" value="Type-I_RS_S_subunit"/>
</dbReference>
<dbReference type="Pfam" id="PF01420">
    <property type="entry name" value="Methylase_S"/>
    <property type="match status" value="2"/>
</dbReference>
<name>A0A7J9P3D7_METMI</name>
<evidence type="ECO:0000256" key="2">
    <source>
        <dbReference type="ARBA" id="ARBA00022747"/>
    </source>
</evidence>
<dbReference type="GO" id="GO:0003677">
    <property type="term" value="F:DNA binding"/>
    <property type="evidence" value="ECO:0007669"/>
    <property type="project" value="UniProtKB-KW"/>
</dbReference>
<dbReference type="PANTHER" id="PTHR30408">
    <property type="entry name" value="TYPE-1 RESTRICTION ENZYME ECOKI SPECIFICITY PROTEIN"/>
    <property type="match status" value="1"/>
</dbReference>
<dbReference type="Proteomes" id="UP000522365">
    <property type="component" value="Unassembled WGS sequence"/>
</dbReference>
<gene>
    <name evidence="5" type="ORF">HNP89_001922</name>
</gene>
<evidence type="ECO:0000259" key="4">
    <source>
        <dbReference type="Pfam" id="PF01420"/>
    </source>
</evidence>
<keyword evidence="2" id="KW-0680">Restriction system</keyword>
<dbReference type="CDD" id="cd17260">
    <property type="entry name" value="RMtype1_S_EcoEI-TRD1-CR1_like"/>
    <property type="match status" value="1"/>
</dbReference>
<feature type="domain" description="Type I restriction modification DNA specificity" evidence="4">
    <location>
        <begin position="232"/>
        <end position="389"/>
    </location>
</feature>
<dbReference type="InterPro" id="IPR000055">
    <property type="entry name" value="Restrct_endonuc_typeI_TRD"/>
</dbReference>
<comment type="similarity">
    <text evidence="1">Belongs to the type-I restriction system S methylase family.</text>
</comment>
<dbReference type="AlphaFoldDB" id="A0A7J9P3D7"/>
<keyword evidence="5" id="KW-0378">Hydrolase</keyword>
<evidence type="ECO:0000313" key="5">
    <source>
        <dbReference type="EMBL" id="MBA2853944.1"/>
    </source>
</evidence>
<dbReference type="GO" id="GO:0009307">
    <property type="term" value="P:DNA restriction-modification system"/>
    <property type="evidence" value="ECO:0007669"/>
    <property type="project" value="UniProtKB-KW"/>
</dbReference>
<feature type="domain" description="Type I restriction modification DNA specificity" evidence="4">
    <location>
        <begin position="14"/>
        <end position="190"/>
    </location>
</feature>
<organism evidence="5 6">
    <name type="scientific">Methanococcus maripaludis</name>
    <name type="common">Methanococcus deltae</name>
    <dbReference type="NCBI Taxonomy" id="39152"/>
    <lineage>
        <taxon>Archaea</taxon>
        <taxon>Methanobacteriati</taxon>
        <taxon>Methanobacteriota</taxon>
        <taxon>Methanomada group</taxon>
        <taxon>Methanococci</taxon>
        <taxon>Methanococcales</taxon>
        <taxon>Methanococcaceae</taxon>
        <taxon>Methanococcus</taxon>
    </lineage>
</organism>
<dbReference type="InterPro" id="IPR044946">
    <property type="entry name" value="Restrct_endonuc_typeI_TRD_sf"/>
</dbReference>
<comment type="caution">
    <text evidence="5">The sequence shown here is derived from an EMBL/GenBank/DDBJ whole genome shotgun (WGS) entry which is preliminary data.</text>
</comment>
<evidence type="ECO:0000256" key="1">
    <source>
        <dbReference type="ARBA" id="ARBA00010923"/>
    </source>
</evidence>
<proteinExistence type="inferred from homology"/>
<sequence>MENEFKDTEIGKIPVDWNVATFSEIIDINPKRTLKKGEKYKKIAMTDIKEYTRKIQSYSDEEYKGGSRFTNEDTLFARITPCLENGKTAFVDILNENEIAFGSTEFIVLCGKEGITDSKYVYYLSISPEIRKKTIKSMIGTSGRQRVPNEVFGSIEIPLPPLSEQQKIAQILSALDDKIENNNQQNKILEETANSIFKEWFVDFNFLDENGLPYFENGGKMEFNEELGIEIPKGWSVKSIGEVSKFYKGLSYKSDGFSEDGIPMINLKCFERNGGFRHDGIKYYGGPYKKSHMVKKGDLVIAMTDVTQNADVIGNPAIVPETGSEINIMSLDVGKVETDEKLVSIGFLYGVFSSYHYLNFIKNYTTGTTVLHLNKDGIMNYEFPMPPQNLILEYTEIFNNIYGKISKNNLENQYLSNLRDLLLPKLMSGEIRLK</sequence>